<dbReference type="InterPro" id="IPR018253">
    <property type="entry name" value="DnaJ_domain_CS"/>
</dbReference>
<keyword evidence="8" id="KW-1185">Reference proteome</keyword>
<evidence type="ECO:0000313" key="7">
    <source>
        <dbReference type="EMBL" id="GAX82343.1"/>
    </source>
</evidence>
<organism evidence="7 8">
    <name type="scientific">Chlamydomonas eustigma</name>
    <dbReference type="NCBI Taxonomy" id="1157962"/>
    <lineage>
        <taxon>Eukaryota</taxon>
        <taxon>Viridiplantae</taxon>
        <taxon>Chlorophyta</taxon>
        <taxon>core chlorophytes</taxon>
        <taxon>Chlorophyceae</taxon>
        <taxon>CS clade</taxon>
        <taxon>Chlamydomonadales</taxon>
        <taxon>Chlamydomonadaceae</taxon>
        <taxon>Chlamydomonas</taxon>
    </lineage>
</organism>
<accession>A0A250XH13</accession>
<proteinExistence type="predicted"/>
<feature type="domain" description="J" evidence="6">
    <location>
        <begin position="379"/>
        <end position="448"/>
    </location>
</feature>
<sequence>MAIMASLVLVLVCLLAISGLSSADVTKLLREADSAFSRGEYNTAIRIYSEAVDLDPKATVLYTKRAAAYMSLRQASQALRDLNKAIDNDEKFVQGYIHRGKLHRQMCNTVAALRDFQKVLELKPDSKTATEELEKSRRVEDLISALERKFDSGDHKGIQNDIQAVYDLAQDCIKVQLMDAKLQLLQSDWDQVVATTGRLLKSDPSNLQALVLRGQGYFYSGDHDLAKRHFGEALKFDPDYSEAKKEFSKVKDYDRKKSRAQSSLSDQRWQEAEDQFSEALHVDPKHGQGNKGLWQGIGEARYHLRKWDTALEAFNSVLYYESGSEGAKAWLVKTLLAAERWQDAVNKAKEVVGQHQQSGELRQLLQEAERQLKISLRKDYYKILGVEKHANEREIKRAFRDLAKQYHPDKVPGGEEEKRAAEVQFRDISEAYEVLTDEEKRGRYDRGEEVEQPQHQQQHHGHPFFHQGGQQFHFQWG</sequence>
<comment type="caution">
    <text evidence="7">The sequence shown here is derived from an EMBL/GenBank/DDBJ whole genome shotgun (WGS) entry which is preliminary data.</text>
</comment>
<dbReference type="Gene3D" id="1.10.287.110">
    <property type="entry name" value="DnaJ domain"/>
    <property type="match status" value="1"/>
</dbReference>
<evidence type="ECO:0000259" key="6">
    <source>
        <dbReference type="PROSITE" id="PS50076"/>
    </source>
</evidence>
<dbReference type="Pfam" id="PF00226">
    <property type="entry name" value="DnaJ"/>
    <property type="match status" value="1"/>
</dbReference>
<keyword evidence="1" id="KW-0677">Repeat</keyword>
<dbReference type="SMART" id="SM00271">
    <property type="entry name" value="DnaJ"/>
    <property type="match status" value="1"/>
</dbReference>
<feature type="repeat" description="TPR" evidence="3">
    <location>
        <begin position="25"/>
        <end position="58"/>
    </location>
</feature>
<dbReference type="Pfam" id="PF07719">
    <property type="entry name" value="TPR_2"/>
    <property type="match status" value="1"/>
</dbReference>
<dbReference type="InterPro" id="IPR011990">
    <property type="entry name" value="TPR-like_helical_dom_sf"/>
</dbReference>
<dbReference type="SUPFAM" id="SSF46565">
    <property type="entry name" value="Chaperone J-domain"/>
    <property type="match status" value="1"/>
</dbReference>
<evidence type="ECO:0000256" key="3">
    <source>
        <dbReference type="PROSITE-ProRule" id="PRU00339"/>
    </source>
</evidence>
<keyword evidence="2 3" id="KW-0802">TPR repeat</keyword>
<feature type="repeat" description="TPR" evidence="3">
    <location>
        <begin position="207"/>
        <end position="240"/>
    </location>
</feature>
<dbReference type="PANTHER" id="PTHR45188:SF2">
    <property type="entry name" value="DNAJ HOMOLOG SUBFAMILY C MEMBER 7"/>
    <property type="match status" value="1"/>
</dbReference>
<evidence type="ECO:0000313" key="8">
    <source>
        <dbReference type="Proteomes" id="UP000232323"/>
    </source>
</evidence>
<dbReference type="PROSITE" id="PS50076">
    <property type="entry name" value="DNAJ_2"/>
    <property type="match status" value="1"/>
</dbReference>
<evidence type="ECO:0000256" key="1">
    <source>
        <dbReference type="ARBA" id="ARBA00022737"/>
    </source>
</evidence>
<dbReference type="SUPFAM" id="SSF48439">
    <property type="entry name" value="Protein prenylyltransferase"/>
    <property type="match status" value="1"/>
</dbReference>
<feature type="compositionally biased region" description="Basic and acidic residues" evidence="4">
    <location>
        <begin position="437"/>
        <end position="449"/>
    </location>
</feature>
<dbReference type="InterPro" id="IPR036869">
    <property type="entry name" value="J_dom_sf"/>
</dbReference>
<dbReference type="SUPFAM" id="SSF48452">
    <property type="entry name" value="TPR-like"/>
    <property type="match status" value="1"/>
</dbReference>
<dbReference type="SMART" id="SM00028">
    <property type="entry name" value="TPR"/>
    <property type="match status" value="6"/>
</dbReference>
<evidence type="ECO:0000256" key="4">
    <source>
        <dbReference type="SAM" id="MobiDB-lite"/>
    </source>
</evidence>
<dbReference type="InterPro" id="IPR019734">
    <property type="entry name" value="TPR_rpt"/>
</dbReference>
<dbReference type="PROSITE" id="PS50005">
    <property type="entry name" value="TPR"/>
    <property type="match status" value="3"/>
</dbReference>
<evidence type="ECO:0000256" key="2">
    <source>
        <dbReference type="ARBA" id="ARBA00022803"/>
    </source>
</evidence>
<dbReference type="EMBL" id="BEGY01000079">
    <property type="protein sequence ID" value="GAX82343.1"/>
    <property type="molecule type" value="Genomic_DNA"/>
</dbReference>
<dbReference type="InterPro" id="IPR013105">
    <property type="entry name" value="TPR_2"/>
</dbReference>
<name>A0A250XH13_9CHLO</name>
<dbReference type="AlphaFoldDB" id="A0A250XH13"/>
<gene>
    <name evidence="7" type="ORF">CEUSTIGMA_g9772.t1</name>
</gene>
<feature type="chain" id="PRO_5012580665" description="J domain-containing protein" evidence="5">
    <location>
        <begin position="24"/>
        <end position="477"/>
    </location>
</feature>
<feature type="signal peptide" evidence="5">
    <location>
        <begin position="1"/>
        <end position="23"/>
    </location>
</feature>
<keyword evidence="5" id="KW-0732">Signal</keyword>
<protein>
    <recommendedName>
        <fullName evidence="6">J domain-containing protein</fullName>
    </recommendedName>
</protein>
<dbReference type="OrthoDB" id="10250354at2759"/>
<dbReference type="PRINTS" id="PR00625">
    <property type="entry name" value="JDOMAIN"/>
</dbReference>
<dbReference type="InterPro" id="IPR001623">
    <property type="entry name" value="DnaJ_domain"/>
</dbReference>
<reference evidence="7 8" key="1">
    <citation type="submission" date="2017-08" db="EMBL/GenBank/DDBJ databases">
        <title>Acidophilic green algal genome provides insights into adaptation to an acidic environment.</title>
        <authorList>
            <person name="Hirooka S."/>
            <person name="Hirose Y."/>
            <person name="Kanesaki Y."/>
            <person name="Higuchi S."/>
            <person name="Fujiwara T."/>
            <person name="Onuma R."/>
            <person name="Era A."/>
            <person name="Ohbayashi R."/>
            <person name="Uzuka A."/>
            <person name="Nozaki H."/>
            <person name="Yoshikawa H."/>
            <person name="Miyagishima S.Y."/>
        </authorList>
    </citation>
    <scope>NUCLEOTIDE SEQUENCE [LARGE SCALE GENOMIC DNA]</scope>
    <source>
        <strain evidence="7 8">NIES-2499</strain>
    </source>
</reference>
<evidence type="ECO:0000256" key="5">
    <source>
        <dbReference type="SAM" id="SignalP"/>
    </source>
</evidence>
<dbReference type="PROSITE" id="PS00636">
    <property type="entry name" value="DNAJ_1"/>
    <property type="match status" value="1"/>
</dbReference>
<dbReference type="Proteomes" id="UP000232323">
    <property type="component" value="Unassembled WGS sequence"/>
</dbReference>
<dbReference type="CDD" id="cd06257">
    <property type="entry name" value="DnaJ"/>
    <property type="match status" value="1"/>
</dbReference>
<feature type="region of interest" description="Disordered" evidence="4">
    <location>
        <begin position="436"/>
        <end position="468"/>
    </location>
</feature>
<feature type="repeat" description="TPR" evidence="3">
    <location>
        <begin position="93"/>
        <end position="126"/>
    </location>
</feature>
<dbReference type="Gene3D" id="1.25.40.10">
    <property type="entry name" value="Tetratricopeptide repeat domain"/>
    <property type="match status" value="1"/>
</dbReference>
<dbReference type="PANTHER" id="PTHR45188">
    <property type="entry name" value="DNAJ PROTEIN P58IPK HOMOLOG"/>
    <property type="match status" value="1"/>
</dbReference>
<dbReference type="STRING" id="1157962.A0A250XH13"/>